<dbReference type="Proteomes" id="UP000245626">
    <property type="component" value="Unassembled WGS sequence"/>
</dbReference>
<evidence type="ECO:0000313" key="2">
    <source>
        <dbReference type="Proteomes" id="UP000245626"/>
    </source>
</evidence>
<name>A0ACD0P839_9BASI</name>
<dbReference type="EMBL" id="KZ819695">
    <property type="protein sequence ID" value="PWN54114.1"/>
    <property type="molecule type" value="Genomic_DNA"/>
</dbReference>
<proteinExistence type="predicted"/>
<evidence type="ECO:0000313" key="1">
    <source>
        <dbReference type="EMBL" id="PWN54114.1"/>
    </source>
</evidence>
<accession>A0ACD0P839</accession>
<sequence length="1081" mass="116715">MPKDPSSSTSPIVRTRNSELRSRKGCLTCKKRRKKCDEDFKLRQDGSISCNRCMDRGIPCQLPSNSNTSSDANSNQVKNPSSSSSSSSSSSTTLAASASSNLTRTTNGAASTHPLNQQVNWPSNQPIQPPPSNSFQQPPPPPTPTPSWQQRQTSFADQSQFYPQNLQNVSQEQQQQQQQQQHVQYPMQPAINQGSQFGIDMTSHRSGFRYSDPTSSPWSSLLGVAASQASHMNRTMINPSHHPPPPPPPSTAAQIFDGSSWLGTFGMLPNPTTPAAAAAAAAALNFSSSSSSSSSSAVNASQTAFGPELDALMLDDFVKDLMSLTGSGTETPSFTTPPHQSPNTPFPVNTFSGGEGVAPPSVQTSTSLRSSTGTLAPEGSRTNGKGSSGAELHRDPRSTRSSKPSKYRNLLNSSALETLLNKYSPIYERFWQATLMLSGSEKRKEVIENLMTLVRSTTACRASTVAVCLAYHELVRGLRDKDDRAQLDLVVGKSDENSSEKDQDDEKRSSAGPRQQKPIYASASAIMDLLPDHLEEERGRGDSDEDEDQEGSGCSGEETEEEGEEGKEEEEEKEGEAKGKEGEAMDQSSPSIGPSSLEGETSGNLASNLEVENEGGGPGGSMERRGGDDATNGKTRGKEERRRPARAKAASIASTAATAAASRPRTTSGSVGSAEFWTRIADSELKSCSSDLSVEQHLLSLINIRWSLLCFGGGARAFDYFDEFGRVIVKSGVTLDELIEGEKKGNPASLVLQSAVLTDVLDSAACRGRRAKVRFEESQGRGDGEGEVGDSSSSYPLPSERCAIGSISIALSGRISLTSFELLGCLKSIGDLAADAEEARSLGWRGGDGLVSKEEVETRSFKIMETIMALPAWSDPSASSVSRVRAFAFQEIWRQATIIHLHQMVHRKGPLHIRIQQSLKEIIRLSKLIETMNPSTTAEAAAAPACSPRTSSEKEKKRIQQGQQQEGSLKKVEGGGGSGSLVGASKEAVANIFEKESEPWNLTDIQPWELTMVWFISCTAAIKAEDRQYCYANLFHLGLEQASLDNLEVIRLLWKHVDETGNTVDWHDFVKEMGKFVTFAF</sequence>
<reference evidence="1 2" key="1">
    <citation type="journal article" date="2018" name="Mol. Biol. Evol.">
        <title>Broad Genomic Sampling Reveals a Smut Pathogenic Ancestry of the Fungal Clade Ustilaginomycotina.</title>
        <authorList>
            <person name="Kijpornyongpan T."/>
            <person name="Mondo S.J."/>
            <person name="Barry K."/>
            <person name="Sandor L."/>
            <person name="Lee J."/>
            <person name="Lipzen A."/>
            <person name="Pangilinan J."/>
            <person name="LaButti K."/>
            <person name="Hainaut M."/>
            <person name="Henrissat B."/>
            <person name="Grigoriev I.V."/>
            <person name="Spatafora J.W."/>
            <person name="Aime M.C."/>
        </authorList>
    </citation>
    <scope>NUCLEOTIDE SEQUENCE [LARGE SCALE GENOMIC DNA]</scope>
    <source>
        <strain evidence="1 2">SA 807</strain>
    </source>
</reference>
<protein>
    <submittedName>
        <fullName evidence="1">Uncharacterized protein</fullName>
    </submittedName>
</protein>
<keyword evidence="2" id="KW-1185">Reference proteome</keyword>
<gene>
    <name evidence="1" type="ORF">IE53DRAFT_376756</name>
</gene>
<organism evidence="1 2">
    <name type="scientific">Violaceomyces palustris</name>
    <dbReference type="NCBI Taxonomy" id="1673888"/>
    <lineage>
        <taxon>Eukaryota</taxon>
        <taxon>Fungi</taxon>
        <taxon>Dikarya</taxon>
        <taxon>Basidiomycota</taxon>
        <taxon>Ustilaginomycotina</taxon>
        <taxon>Ustilaginomycetes</taxon>
        <taxon>Violaceomycetales</taxon>
        <taxon>Violaceomycetaceae</taxon>
        <taxon>Violaceomyces</taxon>
    </lineage>
</organism>